<keyword evidence="4" id="KW-1185">Reference proteome</keyword>
<sequence>MHMGLCGCACAFRLQAAFPLYGRDGGYSGYASYVPMRNHLQNGRGEDSIDTSAGSPEISRKPLKRTYLLHLKRSMMNQRLTMPCRIKTSYQHGYDNNNLGHDGLSAPYAKATLYGQGSGGYKIADAYQSQHIGLHNDKEHDYKDDYEGESSDGHGSVKGSYGFTDEHGRYRSVQYVADKEGFRASVKTNEPGTESQNPADVHLESEQSEH</sequence>
<evidence type="ECO:0000256" key="1">
    <source>
        <dbReference type="PROSITE-ProRule" id="PRU00497"/>
    </source>
</evidence>
<dbReference type="AlphaFoldDB" id="A0AAV4WM14"/>
<dbReference type="PANTHER" id="PTHR10380">
    <property type="entry name" value="CUTICLE PROTEIN"/>
    <property type="match status" value="1"/>
</dbReference>
<feature type="region of interest" description="Disordered" evidence="2">
    <location>
        <begin position="182"/>
        <end position="210"/>
    </location>
</feature>
<evidence type="ECO:0008006" key="5">
    <source>
        <dbReference type="Google" id="ProtNLM"/>
    </source>
</evidence>
<accession>A0AAV4WM14</accession>
<dbReference type="InterPro" id="IPR050468">
    <property type="entry name" value="Cuticle_Struct_Prot"/>
</dbReference>
<feature type="compositionally biased region" description="Basic and acidic residues" evidence="2">
    <location>
        <begin position="201"/>
        <end position="210"/>
    </location>
</feature>
<reference evidence="3 4" key="1">
    <citation type="submission" date="2021-06" db="EMBL/GenBank/DDBJ databases">
        <title>Caerostris extrusa draft genome.</title>
        <authorList>
            <person name="Kono N."/>
            <person name="Arakawa K."/>
        </authorList>
    </citation>
    <scope>NUCLEOTIDE SEQUENCE [LARGE SCALE GENOMIC DNA]</scope>
</reference>
<keyword evidence="1" id="KW-0193">Cuticle</keyword>
<dbReference type="EMBL" id="BPLR01016375">
    <property type="protein sequence ID" value="GIY83363.1"/>
    <property type="molecule type" value="Genomic_DNA"/>
</dbReference>
<dbReference type="Pfam" id="PF00379">
    <property type="entry name" value="Chitin_bind_4"/>
    <property type="match status" value="1"/>
</dbReference>
<comment type="caution">
    <text evidence="3">The sequence shown here is derived from an EMBL/GenBank/DDBJ whole genome shotgun (WGS) entry which is preliminary data.</text>
</comment>
<evidence type="ECO:0000256" key="2">
    <source>
        <dbReference type="SAM" id="MobiDB-lite"/>
    </source>
</evidence>
<proteinExistence type="predicted"/>
<dbReference type="GO" id="GO:0008010">
    <property type="term" value="F:structural constituent of chitin-based larval cuticle"/>
    <property type="evidence" value="ECO:0007669"/>
    <property type="project" value="TreeGrafter"/>
</dbReference>
<feature type="region of interest" description="Disordered" evidence="2">
    <location>
        <begin position="138"/>
        <end position="164"/>
    </location>
</feature>
<protein>
    <recommendedName>
        <fullName evidence="5">Cuticle protein 16.8</fullName>
    </recommendedName>
</protein>
<organism evidence="3 4">
    <name type="scientific">Caerostris extrusa</name>
    <name type="common">Bark spider</name>
    <name type="synonym">Caerostris bankana</name>
    <dbReference type="NCBI Taxonomy" id="172846"/>
    <lineage>
        <taxon>Eukaryota</taxon>
        <taxon>Metazoa</taxon>
        <taxon>Ecdysozoa</taxon>
        <taxon>Arthropoda</taxon>
        <taxon>Chelicerata</taxon>
        <taxon>Arachnida</taxon>
        <taxon>Araneae</taxon>
        <taxon>Araneomorphae</taxon>
        <taxon>Entelegynae</taxon>
        <taxon>Araneoidea</taxon>
        <taxon>Araneidae</taxon>
        <taxon>Caerostris</taxon>
    </lineage>
</organism>
<dbReference type="InterPro" id="IPR000618">
    <property type="entry name" value="Insect_cuticle"/>
</dbReference>
<dbReference type="Proteomes" id="UP001054945">
    <property type="component" value="Unassembled WGS sequence"/>
</dbReference>
<dbReference type="GO" id="GO:0062129">
    <property type="term" value="C:chitin-based extracellular matrix"/>
    <property type="evidence" value="ECO:0007669"/>
    <property type="project" value="TreeGrafter"/>
</dbReference>
<gene>
    <name evidence="3" type="primary">AVEN_92779_1</name>
    <name evidence="3" type="ORF">CEXT_767691</name>
</gene>
<evidence type="ECO:0000313" key="3">
    <source>
        <dbReference type="EMBL" id="GIY83363.1"/>
    </source>
</evidence>
<name>A0AAV4WM14_CAEEX</name>
<evidence type="ECO:0000313" key="4">
    <source>
        <dbReference type="Proteomes" id="UP001054945"/>
    </source>
</evidence>
<feature type="compositionally biased region" description="Polar residues" evidence="2">
    <location>
        <begin position="186"/>
        <end position="198"/>
    </location>
</feature>
<dbReference type="PROSITE" id="PS51155">
    <property type="entry name" value="CHIT_BIND_RR_2"/>
    <property type="match status" value="1"/>
</dbReference>